<evidence type="ECO:0000256" key="1">
    <source>
        <dbReference type="ARBA" id="ARBA00005047"/>
    </source>
</evidence>
<keyword evidence="4 6" id="KW-0368">Histidine biosynthesis</keyword>
<evidence type="ECO:0000256" key="5">
    <source>
        <dbReference type="ARBA" id="ARBA00023239"/>
    </source>
</evidence>
<dbReference type="FunFam" id="3.30.230.40:FF:000003">
    <property type="entry name" value="Imidazoleglycerol-phosphate dehydratase HisB"/>
    <property type="match status" value="1"/>
</dbReference>
<dbReference type="GO" id="GO:0004424">
    <property type="term" value="F:imidazoleglycerol-phosphate dehydratase activity"/>
    <property type="evidence" value="ECO:0007669"/>
    <property type="project" value="UniProtKB-UniRule"/>
</dbReference>
<dbReference type="PROSITE" id="PS00955">
    <property type="entry name" value="IGP_DEHYDRATASE_2"/>
    <property type="match status" value="1"/>
</dbReference>
<keyword evidence="6" id="KW-0963">Cytoplasm</keyword>
<dbReference type="CDD" id="cd07914">
    <property type="entry name" value="IGPD"/>
    <property type="match status" value="1"/>
</dbReference>
<dbReference type="NCBIfam" id="NF002111">
    <property type="entry name" value="PRK00951.2-1"/>
    <property type="match status" value="1"/>
</dbReference>
<dbReference type="InterPro" id="IPR020568">
    <property type="entry name" value="Ribosomal_Su5_D2-typ_SF"/>
</dbReference>
<dbReference type="InterPro" id="IPR020565">
    <property type="entry name" value="ImidazoleglycerP_deHydtase_CS"/>
</dbReference>
<organism evidence="7">
    <name type="scientific">uncultured Solirubrobacteraceae bacterium</name>
    <dbReference type="NCBI Taxonomy" id="1162706"/>
    <lineage>
        <taxon>Bacteria</taxon>
        <taxon>Bacillati</taxon>
        <taxon>Actinomycetota</taxon>
        <taxon>Thermoleophilia</taxon>
        <taxon>Solirubrobacterales</taxon>
        <taxon>Solirubrobacteraceae</taxon>
        <taxon>environmental samples</taxon>
    </lineage>
</organism>
<dbReference type="InterPro" id="IPR038494">
    <property type="entry name" value="IGPD_sf"/>
</dbReference>
<dbReference type="Pfam" id="PF00475">
    <property type="entry name" value="IGPD"/>
    <property type="match status" value="1"/>
</dbReference>
<evidence type="ECO:0000256" key="4">
    <source>
        <dbReference type="ARBA" id="ARBA00023102"/>
    </source>
</evidence>
<dbReference type="NCBIfam" id="NF002114">
    <property type="entry name" value="PRK00951.2-4"/>
    <property type="match status" value="1"/>
</dbReference>
<reference evidence="7" key="1">
    <citation type="submission" date="2020-02" db="EMBL/GenBank/DDBJ databases">
        <authorList>
            <person name="Meier V. D."/>
        </authorList>
    </citation>
    <scope>NUCLEOTIDE SEQUENCE</scope>
    <source>
        <strain evidence="7">AVDCRST_MAG30</strain>
    </source>
</reference>
<dbReference type="SUPFAM" id="SSF54211">
    <property type="entry name" value="Ribosomal protein S5 domain 2-like"/>
    <property type="match status" value="2"/>
</dbReference>
<proteinExistence type="inferred from homology"/>
<dbReference type="PANTHER" id="PTHR23133">
    <property type="entry name" value="IMIDAZOLEGLYCEROL-PHOSPHATE DEHYDRATASE HIS7"/>
    <property type="match status" value="1"/>
</dbReference>
<dbReference type="GO" id="GO:0005737">
    <property type="term" value="C:cytoplasm"/>
    <property type="evidence" value="ECO:0007669"/>
    <property type="project" value="UniProtKB-SubCell"/>
</dbReference>
<dbReference type="EMBL" id="CADCVS010000116">
    <property type="protein sequence ID" value="CAA9479416.1"/>
    <property type="molecule type" value="Genomic_DNA"/>
</dbReference>
<dbReference type="AlphaFoldDB" id="A0A6J4RXB2"/>
<comment type="pathway">
    <text evidence="1 6">Amino-acid biosynthesis; L-histidine biosynthesis; L-histidine from 5-phospho-alpha-D-ribose 1-diphosphate: step 6/9.</text>
</comment>
<evidence type="ECO:0000256" key="3">
    <source>
        <dbReference type="ARBA" id="ARBA00022605"/>
    </source>
</evidence>
<dbReference type="HAMAP" id="MF_00076">
    <property type="entry name" value="HisB"/>
    <property type="match status" value="1"/>
</dbReference>
<protein>
    <recommendedName>
        <fullName evidence="2 6">Imidazoleglycerol-phosphate dehydratase</fullName>
        <shortName evidence="6">IGPD</shortName>
        <ecNumber evidence="6">4.2.1.19</ecNumber>
    </recommendedName>
</protein>
<evidence type="ECO:0000256" key="6">
    <source>
        <dbReference type="HAMAP-Rule" id="MF_00076"/>
    </source>
</evidence>
<keyword evidence="3 6" id="KW-0028">Amino-acid biosynthesis</keyword>
<dbReference type="InterPro" id="IPR000807">
    <property type="entry name" value="ImidazoleglycerolP_deHydtase"/>
</dbReference>
<dbReference type="PANTHER" id="PTHR23133:SF2">
    <property type="entry name" value="IMIDAZOLEGLYCEROL-PHOSPHATE DEHYDRATASE"/>
    <property type="match status" value="1"/>
</dbReference>
<accession>A0A6J4RXB2</accession>
<dbReference type="UniPathway" id="UPA00031">
    <property type="reaction ID" value="UER00011"/>
</dbReference>
<keyword evidence="5 6" id="KW-0456">Lyase</keyword>
<comment type="similarity">
    <text evidence="6">Belongs to the imidazoleglycerol-phosphate dehydratase family.</text>
</comment>
<dbReference type="GO" id="GO:0000105">
    <property type="term" value="P:L-histidine biosynthetic process"/>
    <property type="evidence" value="ECO:0007669"/>
    <property type="project" value="UniProtKB-UniRule"/>
</dbReference>
<comment type="catalytic activity">
    <reaction evidence="6">
        <text>D-erythro-1-(imidazol-4-yl)glycerol 3-phosphate = 3-(imidazol-4-yl)-2-oxopropyl phosphate + H2O</text>
        <dbReference type="Rhea" id="RHEA:11040"/>
        <dbReference type="ChEBI" id="CHEBI:15377"/>
        <dbReference type="ChEBI" id="CHEBI:57766"/>
        <dbReference type="ChEBI" id="CHEBI:58278"/>
        <dbReference type="EC" id="4.2.1.19"/>
    </reaction>
</comment>
<sequence length="199" mass="20933">MSPRTATLTRRTGETDVSLGLGLDGTGAGARQTGVGFLDHMLDLLARHGRLDLEVTVTGDLQTGAHHTVEDTGIVLGQALDAALGDRRGIRRYGHAVVPMDEARAACALDVSGRPYCSFTGLTLPPGDIAGFEHEAAEEFFRAVSSAARLTLHLDLEAGTNAHHMIEACFKAFARALRVAVSVDPDETGVPSTKGTLTS</sequence>
<dbReference type="EC" id="4.2.1.19" evidence="6"/>
<dbReference type="FunFam" id="3.30.230.40:FF:000001">
    <property type="entry name" value="Imidazoleglycerol-phosphate dehydratase HisB"/>
    <property type="match status" value="1"/>
</dbReference>
<evidence type="ECO:0000256" key="2">
    <source>
        <dbReference type="ARBA" id="ARBA00016664"/>
    </source>
</evidence>
<evidence type="ECO:0000313" key="7">
    <source>
        <dbReference type="EMBL" id="CAA9479416.1"/>
    </source>
</evidence>
<comment type="subcellular location">
    <subcellularLocation>
        <location evidence="6">Cytoplasm</location>
    </subcellularLocation>
</comment>
<dbReference type="Gene3D" id="3.30.230.40">
    <property type="entry name" value="Imidazole glycerol phosphate dehydratase, domain 1"/>
    <property type="match status" value="2"/>
</dbReference>
<gene>
    <name evidence="6" type="primary">hisB</name>
    <name evidence="7" type="ORF">AVDCRST_MAG30-704</name>
</gene>
<name>A0A6J4RXB2_9ACTN</name>